<proteinExistence type="predicted"/>
<dbReference type="InterPro" id="IPR011712">
    <property type="entry name" value="Sig_transdc_His_kin_sub3_dim/P"/>
</dbReference>
<feature type="transmembrane region" description="Helical" evidence="4">
    <location>
        <begin position="21"/>
        <end position="39"/>
    </location>
</feature>
<dbReference type="SUPFAM" id="SSF55874">
    <property type="entry name" value="ATPase domain of HSP90 chaperone/DNA topoisomerase II/histidine kinase"/>
    <property type="match status" value="1"/>
</dbReference>
<dbReference type="Proteomes" id="UP000004508">
    <property type="component" value="Unassembled WGS sequence"/>
</dbReference>
<dbReference type="InterPro" id="IPR050482">
    <property type="entry name" value="Sensor_HK_TwoCompSys"/>
</dbReference>
<feature type="domain" description="Histidine kinase/HSP90-like ATPase" evidence="5">
    <location>
        <begin position="337"/>
        <end position="432"/>
    </location>
</feature>
<dbReference type="FunCoup" id="D6TVC5">
    <property type="interactions" value="228"/>
</dbReference>
<feature type="transmembrane region" description="Helical" evidence="4">
    <location>
        <begin position="168"/>
        <end position="187"/>
    </location>
</feature>
<dbReference type="Pfam" id="PF02518">
    <property type="entry name" value="HATPase_c"/>
    <property type="match status" value="1"/>
</dbReference>
<evidence type="ECO:0000259" key="5">
    <source>
        <dbReference type="SMART" id="SM00387"/>
    </source>
</evidence>
<keyword evidence="4" id="KW-1133">Transmembrane helix</keyword>
<keyword evidence="4" id="KW-0812">Transmembrane</keyword>
<dbReference type="GO" id="GO:0046983">
    <property type="term" value="F:protein dimerization activity"/>
    <property type="evidence" value="ECO:0007669"/>
    <property type="project" value="InterPro"/>
</dbReference>
<feature type="transmembrane region" description="Helical" evidence="4">
    <location>
        <begin position="59"/>
        <end position="79"/>
    </location>
</feature>
<keyword evidence="3" id="KW-0902">Two-component regulatory system</keyword>
<dbReference type="PANTHER" id="PTHR24421:SF55">
    <property type="entry name" value="SENSOR HISTIDINE KINASE YDFH"/>
    <property type="match status" value="1"/>
</dbReference>
<dbReference type="Pfam" id="PF07730">
    <property type="entry name" value="HisKA_3"/>
    <property type="match status" value="1"/>
</dbReference>
<dbReference type="eggNOG" id="COG4585">
    <property type="taxonomic scope" value="Bacteria"/>
</dbReference>
<dbReference type="STRING" id="485913.Krac_5248"/>
<dbReference type="EMBL" id="ADVG01000003">
    <property type="protein sequence ID" value="EFH84225.1"/>
    <property type="molecule type" value="Genomic_DNA"/>
</dbReference>
<evidence type="ECO:0000256" key="1">
    <source>
        <dbReference type="ARBA" id="ARBA00022679"/>
    </source>
</evidence>
<organism evidence="6 7">
    <name type="scientific">Ktedonobacter racemifer DSM 44963</name>
    <dbReference type="NCBI Taxonomy" id="485913"/>
    <lineage>
        <taxon>Bacteria</taxon>
        <taxon>Bacillati</taxon>
        <taxon>Chloroflexota</taxon>
        <taxon>Ktedonobacteria</taxon>
        <taxon>Ktedonobacterales</taxon>
        <taxon>Ktedonobacteraceae</taxon>
        <taxon>Ktedonobacter</taxon>
    </lineage>
</organism>
<feature type="transmembrane region" description="Helical" evidence="4">
    <location>
        <begin position="110"/>
        <end position="126"/>
    </location>
</feature>
<name>D6TVC5_KTERA</name>
<evidence type="ECO:0000313" key="6">
    <source>
        <dbReference type="EMBL" id="EFH84225.1"/>
    </source>
</evidence>
<reference evidence="6 7" key="1">
    <citation type="journal article" date="2011" name="Stand. Genomic Sci.">
        <title>Non-contiguous finished genome sequence and contextual data of the filamentous soil bacterium Ktedonobacter racemifer type strain (SOSP1-21).</title>
        <authorList>
            <person name="Chang Y.J."/>
            <person name="Land M."/>
            <person name="Hauser L."/>
            <person name="Chertkov O."/>
            <person name="Del Rio T.G."/>
            <person name="Nolan M."/>
            <person name="Copeland A."/>
            <person name="Tice H."/>
            <person name="Cheng J.F."/>
            <person name="Lucas S."/>
            <person name="Han C."/>
            <person name="Goodwin L."/>
            <person name="Pitluck S."/>
            <person name="Ivanova N."/>
            <person name="Ovchinikova G."/>
            <person name="Pati A."/>
            <person name="Chen A."/>
            <person name="Palaniappan K."/>
            <person name="Mavromatis K."/>
            <person name="Liolios K."/>
            <person name="Brettin T."/>
            <person name="Fiebig A."/>
            <person name="Rohde M."/>
            <person name="Abt B."/>
            <person name="Goker M."/>
            <person name="Detter J.C."/>
            <person name="Woyke T."/>
            <person name="Bristow J."/>
            <person name="Eisen J.A."/>
            <person name="Markowitz V."/>
            <person name="Hugenholtz P."/>
            <person name="Kyrpides N.C."/>
            <person name="Klenk H.P."/>
            <person name="Lapidus A."/>
        </authorList>
    </citation>
    <scope>NUCLEOTIDE SEQUENCE [LARGE SCALE GENOMIC DNA]</scope>
    <source>
        <strain evidence="7">DSM 44963</strain>
    </source>
</reference>
<keyword evidence="2 6" id="KW-0418">Kinase</keyword>
<dbReference type="InterPro" id="IPR036890">
    <property type="entry name" value="HATPase_C_sf"/>
</dbReference>
<keyword evidence="7" id="KW-1185">Reference proteome</keyword>
<protein>
    <submittedName>
        <fullName evidence="6">Integral membrane sensor signal transduction histidine kinase</fullName>
        <ecNumber evidence="6">2.7.13.3</ecNumber>
    </submittedName>
</protein>
<sequence length="439" mass="48255">MIRQRKKTRMNSINQTSPLRWFLLLWVGLVYIQVVQTALPIQNLYPDKIPQGMVNNPQFNLALFTLLMILHAGLHWGAFSLRKNRDLLLSFLGQGILVLLIYFLAQAGDAIVGLCLALTIEAITLFRQARLTILVGGGCLLLFGLTEGTQIVSILGHGSGSVNKLIDAVTGSTTLILFVIACVLLSIQQGRAHQRDQTFLCELEIAHAELKTAHEQLEEYAVEVEDLTLIAERQRLARELHDTLAQGLVGLTMQLETIDALLLKQQINQARTIVQQAMTRARATITEARAAIEDLRAETQDAQSFSQAVQVEIQRFTSATGISCACSLPEILLLPPALQEHLLRLVTEGLMNIARHAQATRAWVCANCDQQGLTFEIGDDGIGFDPEAAVRQAGHYGLLGLRERARLLQGQLQIISALGKGTTICLHLLGTDGGIRDEQ</sequence>
<evidence type="ECO:0000313" key="7">
    <source>
        <dbReference type="Proteomes" id="UP000004508"/>
    </source>
</evidence>
<keyword evidence="1 6" id="KW-0808">Transferase</keyword>
<dbReference type="Gene3D" id="3.30.565.10">
    <property type="entry name" value="Histidine kinase-like ATPase, C-terminal domain"/>
    <property type="match status" value="1"/>
</dbReference>
<dbReference type="PANTHER" id="PTHR24421">
    <property type="entry name" value="NITRATE/NITRITE SENSOR PROTEIN NARX-RELATED"/>
    <property type="match status" value="1"/>
</dbReference>
<dbReference type="EC" id="2.7.13.3" evidence="6"/>
<feature type="transmembrane region" description="Helical" evidence="4">
    <location>
        <begin position="86"/>
        <end position="104"/>
    </location>
</feature>
<comment type="caution">
    <text evidence="6">The sequence shown here is derived from an EMBL/GenBank/DDBJ whole genome shotgun (WGS) entry which is preliminary data.</text>
</comment>
<evidence type="ECO:0000256" key="3">
    <source>
        <dbReference type="ARBA" id="ARBA00023012"/>
    </source>
</evidence>
<dbReference type="InParanoid" id="D6TVC5"/>
<dbReference type="CDD" id="cd16917">
    <property type="entry name" value="HATPase_UhpB-NarQ-NarX-like"/>
    <property type="match status" value="1"/>
</dbReference>
<dbReference type="InterPro" id="IPR003594">
    <property type="entry name" value="HATPase_dom"/>
</dbReference>
<evidence type="ECO:0000256" key="4">
    <source>
        <dbReference type="SAM" id="Phobius"/>
    </source>
</evidence>
<dbReference type="OrthoDB" id="290376at2"/>
<dbReference type="SMART" id="SM00387">
    <property type="entry name" value="HATPase_c"/>
    <property type="match status" value="1"/>
</dbReference>
<keyword evidence="4" id="KW-0472">Membrane</keyword>
<accession>D6TVC5</accession>
<dbReference type="AlphaFoldDB" id="D6TVC5"/>
<dbReference type="Gene3D" id="1.20.5.1930">
    <property type="match status" value="1"/>
</dbReference>
<gene>
    <name evidence="6" type="ORF">Krac_5248</name>
</gene>
<dbReference type="GO" id="GO:0000155">
    <property type="term" value="F:phosphorelay sensor kinase activity"/>
    <property type="evidence" value="ECO:0007669"/>
    <property type="project" value="InterPro"/>
</dbReference>
<evidence type="ECO:0000256" key="2">
    <source>
        <dbReference type="ARBA" id="ARBA00022777"/>
    </source>
</evidence>
<feature type="transmembrane region" description="Helical" evidence="4">
    <location>
        <begin position="133"/>
        <end position="156"/>
    </location>
</feature>
<dbReference type="GO" id="GO:0016020">
    <property type="term" value="C:membrane"/>
    <property type="evidence" value="ECO:0007669"/>
    <property type="project" value="InterPro"/>
</dbReference>